<feature type="transmembrane region" description="Helical" evidence="1">
    <location>
        <begin position="54"/>
        <end position="73"/>
    </location>
</feature>
<evidence type="ECO:0000313" key="2">
    <source>
        <dbReference type="EMBL" id="MDF6102671.1"/>
    </source>
</evidence>
<evidence type="ECO:0000313" key="4">
    <source>
        <dbReference type="Proteomes" id="UP001152308"/>
    </source>
</evidence>
<sequence length="87" mass="9369">MTDVAGSPGRAREAVWAVLATVVLVIRILATIALVLFVIGWAVAAVRDSLDNAFLWPSIGAGIALLASTYVYGHLRARYPRHNGWIP</sequence>
<dbReference type="Proteomes" id="UP001152308">
    <property type="component" value="Unassembled WGS sequence"/>
</dbReference>
<evidence type="ECO:0000313" key="5">
    <source>
        <dbReference type="Proteomes" id="UP001213504"/>
    </source>
</evidence>
<evidence type="ECO:0000313" key="3">
    <source>
        <dbReference type="EMBL" id="WFP25094.1"/>
    </source>
</evidence>
<reference evidence="2" key="1">
    <citation type="journal article" date="2022" name="Data Brief">
        <title>Draft genome sequence data of Gordonia hongkongensis strain EUFUS-Z928 isolated from the octocoral Eunicea fusca.</title>
        <authorList>
            <person name="Sanchez-Suarez J."/>
            <person name="Diaz L."/>
            <person name="Melo-Bolivar J."/>
            <person name="Villamil L."/>
        </authorList>
    </citation>
    <scope>NUCLEOTIDE SEQUENCE</scope>
    <source>
        <strain evidence="2">EUFUS-Z928</strain>
    </source>
</reference>
<feature type="transmembrane region" description="Helical" evidence="1">
    <location>
        <begin position="15"/>
        <end position="42"/>
    </location>
</feature>
<keyword evidence="1" id="KW-0812">Transmembrane</keyword>
<organism evidence="3 5">
    <name type="scientific">Gordonia hongkongensis</name>
    <dbReference type="NCBI Taxonomy" id="1701090"/>
    <lineage>
        <taxon>Bacteria</taxon>
        <taxon>Bacillati</taxon>
        <taxon>Actinomycetota</taxon>
        <taxon>Actinomycetes</taxon>
        <taxon>Mycobacteriales</taxon>
        <taxon>Gordoniaceae</taxon>
        <taxon>Gordonia</taxon>
    </lineage>
</organism>
<name>A0AAX3T7Q0_9ACTN</name>
<keyword evidence="4" id="KW-1185">Reference proteome</keyword>
<dbReference type="EMBL" id="CP121270">
    <property type="protein sequence ID" value="WFP25094.1"/>
    <property type="molecule type" value="Genomic_DNA"/>
</dbReference>
<protein>
    <submittedName>
        <fullName evidence="3">Uncharacterized protein</fullName>
    </submittedName>
</protein>
<accession>A0AAX3T7Q0</accession>
<dbReference type="Proteomes" id="UP001213504">
    <property type="component" value="Chromosome"/>
</dbReference>
<evidence type="ECO:0000256" key="1">
    <source>
        <dbReference type="SAM" id="Phobius"/>
    </source>
</evidence>
<reference evidence="3" key="3">
    <citation type="submission" date="2023-04" db="EMBL/GenBank/DDBJ databases">
        <title>Complete genome sequence of a phthalic acid esters degrading bacterial strain.</title>
        <authorList>
            <person name="Weng L."/>
            <person name="Jia Y."/>
            <person name="Ren L."/>
        </authorList>
    </citation>
    <scope>NUCLEOTIDE SEQUENCE</scope>
    <source>
        <strain evidence="3">RL-LY01</strain>
    </source>
</reference>
<dbReference type="EMBL" id="JAKJLQ010000013">
    <property type="protein sequence ID" value="MDF6102671.1"/>
    <property type="molecule type" value="Genomic_DNA"/>
</dbReference>
<keyword evidence="1" id="KW-0472">Membrane</keyword>
<dbReference type="RefSeq" id="WP_058253394.1">
    <property type="nucleotide sequence ID" value="NZ_CBDRMI010000022.1"/>
</dbReference>
<reference evidence="2" key="2">
    <citation type="submission" date="2022-01" db="EMBL/GenBank/DDBJ databases">
        <authorList>
            <person name="Sanchez-Suarez J."/>
            <person name="Villamil L."/>
            <person name="Diaz L.E."/>
        </authorList>
    </citation>
    <scope>NUCLEOTIDE SEQUENCE</scope>
    <source>
        <strain evidence="2">EUFUS-Z928</strain>
    </source>
</reference>
<proteinExistence type="predicted"/>
<dbReference type="AlphaFoldDB" id="A0AAX3T7Q0"/>
<gene>
    <name evidence="2" type="ORF">L2299_16595</name>
    <name evidence="3" type="ORF">P9A14_00740</name>
</gene>
<keyword evidence="1" id="KW-1133">Transmembrane helix</keyword>